<protein>
    <recommendedName>
        <fullName evidence="4">DUF3106 domain-containing protein</fullName>
    </recommendedName>
</protein>
<keyword evidence="3" id="KW-1185">Reference proteome</keyword>
<accession>A0A1G6UQU6</accession>
<dbReference type="STRING" id="187868.SAMN05192589_106135"/>
<gene>
    <name evidence="2" type="ORF">SAMN05192589_106135</name>
</gene>
<organism evidence="2 3">
    <name type="scientific">Paracidovorax valerianellae</name>
    <dbReference type="NCBI Taxonomy" id="187868"/>
    <lineage>
        <taxon>Bacteria</taxon>
        <taxon>Pseudomonadati</taxon>
        <taxon>Pseudomonadota</taxon>
        <taxon>Betaproteobacteria</taxon>
        <taxon>Burkholderiales</taxon>
        <taxon>Comamonadaceae</taxon>
        <taxon>Paracidovorax</taxon>
    </lineage>
</organism>
<evidence type="ECO:0000256" key="1">
    <source>
        <dbReference type="SAM" id="MobiDB-lite"/>
    </source>
</evidence>
<name>A0A1G6UQU6_9BURK</name>
<proteinExistence type="predicted"/>
<sequence>MPTSPLDAPRLMPAAVLAFALLGALVFGGWQAWTQVGMAPVAPLPAEALASKHTARGPEVRVQDPDSAGSGPTWQTLTAAQKEALHPLAARWTMLSEAQKRRWITLSASFPTLSPQEREKMLGRMADWANLSLQQRSQARLNYAATKKLSVDDKWAQWEAYQALPTEEKKQLAARAAPRPAGAATAIKPVPARKLARVPAATVANANRPNPPKIPPVSEFHPTQALPVSVPATGTAVAVETAPVAVPIAVPAPLAPLNMVEPAPEAPAATPPTPATTPTDNGPIHPPQ</sequence>
<dbReference type="EMBL" id="FMZC01000006">
    <property type="protein sequence ID" value="SDD43076.1"/>
    <property type="molecule type" value="Genomic_DNA"/>
</dbReference>
<evidence type="ECO:0008006" key="4">
    <source>
        <dbReference type="Google" id="ProtNLM"/>
    </source>
</evidence>
<feature type="region of interest" description="Disordered" evidence="1">
    <location>
        <begin position="258"/>
        <end position="288"/>
    </location>
</feature>
<feature type="compositionally biased region" description="Low complexity" evidence="1">
    <location>
        <begin position="258"/>
        <end position="268"/>
    </location>
</feature>
<evidence type="ECO:0000313" key="3">
    <source>
        <dbReference type="Proteomes" id="UP000198781"/>
    </source>
</evidence>
<evidence type="ECO:0000313" key="2">
    <source>
        <dbReference type="EMBL" id="SDD43076.1"/>
    </source>
</evidence>
<dbReference type="Pfam" id="PF11304">
    <property type="entry name" value="DUF3106"/>
    <property type="match status" value="1"/>
</dbReference>
<dbReference type="Proteomes" id="UP000198781">
    <property type="component" value="Unassembled WGS sequence"/>
</dbReference>
<dbReference type="RefSeq" id="WP_092743834.1">
    <property type="nucleotide sequence ID" value="NZ_FMZC01000006.1"/>
</dbReference>
<dbReference type="InterPro" id="IPR021455">
    <property type="entry name" value="DUF3106"/>
</dbReference>
<reference evidence="2 3" key="1">
    <citation type="submission" date="2016-10" db="EMBL/GenBank/DDBJ databases">
        <authorList>
            <person name="de Groot N.N."/>
        </authorList>
    </citation>
    <scope>NUCLEOTIDE SEQUENCE [LARGE SCALE GENOMIC DNA]</scope>
    <source>
        <strain evidence="2 3">DSM 16619</strain>
    </source>
</reference>
<dbReference type="OrthoDB" id="9796567at2"/>
<dbReference type="AlphaFoldDB" id="A0A1G6UQU6"/>